<keyword evidence="2" id="KW-1185">Reference proteome</keyword>
<sequence>MSEEAAFIGNLQDRKEDLLSGRRYRLTVKCYSSLAISIVECSEGIKIGNLPYASQGTIINSFEKSHLKLRE</sequence>
<reference evidence="1 2" key="1">
    <citation type="submission" date="2021-06" db="EMBL/GenBank/DDBJ databases">
        <title>Caerostris extrusa draft genome.</title>
        <authorList>
            <person name="Kono N."/>
            <person name="Arakawa K."/>
        </authorList>
    </citation>
    <scope>NUCLEOTIDE SEQUENCE [LARGE SCALE GENOMIC DNA]</scope>
</reference>
<dbReference type="EMBL" id="BPLR01009053">
    <property type="protein sequence ID" value="GIY29326.1"/>
    <property type="molecule type" value="Genomic_DNA"/>
</dbReference>
<protein>
    <submittedName>
        <fullName evidence="1">Uncharacterized protein</fullName>
    </submittedName>
</protein>
<dbReference type="AlphaFoldDB" id="A0AAV4S812"/>
<dbReference type="Proteomes" id="UP001054945">
    <property type="component" value="Unassembled WGS sequence"/>
</dbReference>
<proteinExistence type="predicted"/>
<gene>
    <name evidence="1" type="ORF">CEXT_277401</name>
</gene>
<name>A0AAV4S812_CAEEX</name>
<accession>A0AAV4S812</accession>
<evidence type="ECO:0000313" key="2">
    <source>
        <dbReference type="Proteomes" id="UP001054945"/>
    </source>
</evidence>
<organism evidence="1 2">
    <name type="scientific">Caerostris extrusa</name>
    <name type="common">Bark spider</name>
    <name type="synonym">Caerostris bankana</name>
    <dbReference type="NCBI Taxonomy" id="172846"/>
    <lineage>
        <taxon>Eukaryota</taxon>
        <taxon>Metazoa</taxon>
        <taxon>Ecdysozoa</taxon>
        <taxon>Arthropoda</taxon>
        <taxon>Chelicerata</taxon>
        <taxon>Arachnida</taxon>
        <taxon>Araneae</taxon>
        <taxon>Araneomorphae</taxon>
        <taxon>Entelegynae</taxon>
        <taxon>Araneoidea</taxon>
        <taxon>Araneidae</taxon>
        <taxon>Caerostris</taxon>
    </lineage>
</organism>
<comment type="caution">
    <text evidence="1">The sequence shown here is derived from an EMBL/GenBank/DDBJ whole genome shotgun (WGS) entry which is preliminary data.</text>
</comment>
<evidence type="ECO:0000313" key="1">
    <source>
        <dbReference type="EMBL" id="GIY29326.1"/>
    </source>
</evidence>